<feature type="compositionally biased region" description="Acidic residues" evidence="1">
    <location>
        <begin position="16"/>
        <end position="28"/>
    </location>
</feature>
<feature type="compositionally biased region" description="Low complexity" evidence="1">
    <location>
        <begin position="1"/>
        <end position="15"/>
    </location>
</feature>
<organism evidence="2 3">
    <name type="scientific">Rhizophlyctis rosea</name>
    <dbReference type="NCBI Taxonomy" id="64517"/>
    <lineage>
        <taxon>Eukaryota</taxon>
        <taxon>Fungi</taxon>
        <taxon>Fungi incertae sedis</taxon>
        <taxon>Chytridiomycota</taxon>
        <taxon>Chytridiomycota incertae sedis</taxon>
        <taxon>Chytridiomycetes</taxon>
        <taxon>Rhizophlyctidales</taxon>
        <taxon>Rhizophlyctidaceae</taxon>
        <taxon>Rhizophlyctis</taxon>
    </lineage>
</organism>
<reference evidence="2" key="1">
    <citation type="submission" date="2020-05" db="EMBL/GenBank/DDBJ databases">
        <title>Phylogenomic resolution of chytrid fungi.</title>
        <authorList>
            <person name="Stajich J.E."/>
            <person name="Amses K."/>
            <person name="Simmons R."/>
            <person name="Seto K."/>
            <person name="Myers J."/>
            <person name="Bonds A."/>
            <person name="Quandt C.A."/>
            <person name="Barry K."/>
            <person name="Liu P."/>
            <person name="Grigoriev I."/>
            <person name="Longcore J.E."/>
            <person name="James T.Y."/>
        </authorList>
    </citation>
    <scope>NUCLEOTIDE SEQUENCE</scope>
    <source>
        <strain evidence="2">JEL0318</strain>
    </source>
</reference>
<feature type="region of interest" description="Disordered" evidence="1">
    <location>
        <begin position="1"/>
        <end position="49"/>
    </location>
</feature>
<accession>A0AAD5SLM7</accession>
<sequence length="198" mass="21863">MSSSATEDSYSSGSESDTESDSGSDSESESEKPTARKPLGLALRPGRWADGQEHRTASILQEALEGVKQPFLLFFVSGSMNSEPFHLFFLNPENKSAHLSFPVDDMQASSHKRSVTKLLKSMEEACFGFGSKTVVDHHVRKALALDPRKLATTINVVPEQLLEHMHRNLKLKVGGVEAELYKLNIYVAALKYAELPKN</sequence>
<dbReference type="EMBL" id="JADGJD010000034">
    <property type="protein sequence ID" value="KAJ3056414.1"/>
    <property type="molecule type" value="Genomic_DNA"/>
</dbReference>
<name>A0AAD5SLM7_9FUNG</name>
<comment type="caution">
    <text evidence="2">The sequence shown here is derived from an EMBL/GenBank/DDBJ whole genome shotgun (WGS) entry which is preliminary data.</text>
</comment>
<protein>
    <submittedName>
        <fullName evidence="2">Uncharacterized protein</fullName>
    </submittedName>
</protein>
<evidence type="ECO:0000313" key="3">
    <source>
        <dbReference type="Proteomes" id="UP001212841"/>
    </source>
</evidence>
<evidence type="ECO:0000313" key="2">
    <source>
        <dbReference type="EMBL" id="KAJ3056414.1"/>
    </source>
</evidence>
<proteinExistence type="predicted"/>
<dbReference type="Proteomes" id="UP001212841">
    <property type="component" value="Unassembled WGS sequence"/>
</dbReference>
<evidence type="ECO:0000256" key="1">
    <source>
        <dbReference type="SAM" id="MobiDB-lite"/>
    </source>
</evidence>
<gene>
    <name evidence="2" type="ORF">HK097_007027</name>
</gene>
<keyword evidence="3" id="KW-1185">Reference proteome</keyword>
<dbReference type="AlphaFoldDB" id="A0AAD5SLM7"/>